<reference evidence="1 2" key="1">
    <citation type="journal article" date="2019" name="Int. J. Syst. Evol. Microbiol.">
        <title>The Global Catalogue of Microorganisms (GCM) 10K type strain sequencing project: providing services to taxonomists for standard genome sequencing and annotation.</title>
        <authorList>
            <consortium name="The Broad Institute Genomics Platform"/>
            <consortium name="The Broad Institute Genome Sequencing Center for Infectious Disease"/>
            <person name="Wu L."/>
            <person name="Ma J."/>
        </authorList>
    </citation>
    <scope>NUCLEOTIDE SEQUENCE [LARGE SCALE GENOMIC DNA]</scope>
    <source>
        <strain evidence="1 2">JCM 9088</strain>
    </source>
</reference>
<sequence length="88" mass="9289">MPFDDAGVPGQGEAGDDRVAVSVDAGGESAEAGQAVLADGVEPLWEPFALAPGELVAALWSRRQLRDDGRYEVILQVWKNGPGDCPLR</sequence>
<comment type="caution">
    <text evidence="1">The sequence shown here is derived from an EMBL/GenBank/DDBJ whole genome shotgun (WGS) entry which is preliminary data.</text>
</comment>
<name>A0ABN3XP61_9ACTN</name>
<protein>
    <submittedName>
        <fullName evidence="1">Uncharacterized protein</fullName>
    </submittedName>
</protein>
<evidence type="ECO:0000313" key="1">
    <source>
        <dbReference type="EMBL" id="GAA2967377.1"/>
    </source>
</evidence>
<dbReference type="EMBL" id="BAAAUD010000060">
    <property type="protein sequence ID" value="GAA2967377.1"/>
    <property type="molecule type" value="Genomic_DNA"/>
</dbReference>
<gene>
    <name evidence="1" type="ORF">GCM10010446_61440</name>
</gene>
<organism evidence="1 2">
    <name type="scientific">Streptomyces enissocaesilis</name>
    <dbReference type="NCBI Taxonomy" id="332589"/>
    <lineage>
        <taxon>Bacteria</taxon>
        <taxon>Bacillati</taxon>
        <taxon>Actinomycetota</taxon>
        <taxon>Actinomycetes</taxon>
        <taxon>Kitasatosporales</taxon>
        <taxon>Streptomycetaceae</taxon>
        <taxon>Streptomyces</taxon>
        <taxon>Streptomyces rochei group</taxon>
    </lineage>
</organism>
<proteinExistence type="predicted"/>
<evidence type="ECO:0000313" key="2">
    <source>
        <dbReference type="Proteomes" id="UP001500403"/>
    </source>
</evidence>
<keyword evidence="2" id="KW-1185">Reference proteome</keyword>
<accession>A0ABN3XP61</accession>
<dbReference type="Proteomes" id="UP001500403">
    <property type="component" value="Unassembled WGS sequence"/>
</dbReference>